<dbReference type="InterPro" id="IPR050174">
    <property type="entry name" value="Protocadherin/Cadherin-CA"/>
</dbReference>
<dbReference type="FunFam" id="2.60.40.60:FF:000087">
    <property type="entry name" value="Protocadherin 9"/>
    <property type="match status" value="1"/>
</dbReference>
<evidence type="ECO:0000259" key="15">
    <source>
        <dbReference type="PROSITE" id="PS50268"/>
    </source>
</evidence>
<keyword evidence="9 13" id="KW-0472">Membrane</keyword>
<dbReference type="PANTHER" id="PTHR24028">
    <property type="entry name" value="CADHERIN-87A"/>
    <property type="match status" value="1"/>
</dbReference>
<evidence type="ECO:0000256" key="6">
    <source>
        <dbReference type="ARBA" id="ARBA00022837"/>
    </source>
</evidence>
<dbReference type="PROSITE" id="PS00232">
    <property type="entry name" value="CADHERIN_1"/>
    <property type="match status" value="2"/>
</dbReference>
<keyword evidence="17" id="KW-1185">Reference proteome</keyword>
<feature type="domain" description="Cadherin" evidence="15">
    <location>
        <begin position="664"/>
        <end position="755"/>
    </location>
</feature>
<dbReference type="InterPro" id="IPR002126">
    <property type="entry name" value="Cadherin-like_dom"/>
</dbReference>
<evidence type="ECO:0000313" key="17">
    <source>
        <dbReference type="Proteomes" id="UP000261540"/>
    </source>
</evidence>
<evidence type="ECO:0000256" key="7">
    <source>
        <dbReference type="ARBA" id="ARBA00022889"/>
    </source>
</evidence>
<dbReference type="CDD" id="cd11304">
    <property type="entry name" value="Cadherin_repeat"/>
    <property type="match status" value="6"/>
</dbReference>
<dbReference type="FunFam" id="2.60.40.60:FF:000005">
    <property type="entry name" value="Protocadherin 9"/>
    <property type="match status" value="1"/>
</dbReference>
<evidence type="ECO:0000256" key="12">
    <source>
        <dbReference type="PROSITE-ProRule" id="PRU00043"/>
    </source>
</evidence>
<keyword evidence="4 14" id="KW-0732">Signal</keyword>
<dbReference type="FunFam" id="2.60.40.60:FF:000016">
    <property type="entry name" value="Protocadherin 9"/>
    <property type="match status" value="1"/>
</dbReference>
<evidence type="ECO:0000256" key="2">
    <source>
        <dbReference type="ARBA" id="ARBA00022475"/>
    </source>
</evidence>
<dbReference type="SMART" id="SM00112">
    <property type="entry name" value="CA"/>
    <property type="match status" value="7"/>
</dbReference>
<feature type="signal peptide" evidence="14">
    <location>
        <begin position="1"/>
        <end position="15"/>
    </location>
</feature>
<keyword evidence="3 13" id="KW-0812">Transmembrane</keyword>
<dbReference type="InterPro" id="IPR015919">
    <property type="entry name" value="Cadherin-like_sf"/>
</dbReference>
<keyword evidence="5" id="KW-0677">Repeat</keyword>
<reference evidence="16" key="1">
    <citation type="submission" date="2025-08" db="UniProtKB">
        <authorList>
            <consortium name="Ensembl"/>
        </authorList>
    </citation>
    <scope>IDENTIFICATION</scope>
</reference>
<reference evidence="16" key="2">
    <citation type="submission" date="2025-09" db="UniProtKB">
        <authorList>
            <consortium name="Ensembl"/>
        </authorList>
    </citation>
    <scope>IDENTIFICATION</scope>
</reference>
<dbReference type="Gene3D" id="2.60.40.60">
    <property type="entry name" value="Cadherins"/>
    <property type="match status" value="7"/>
</dbReference>
<dbReference type="PROSITE" id="PS50268">
    <property type="entry name" value="CADHERIN_2"/>
    <property type="match status" value="7"/>
</dbReference>
<dbReference type="PRINTS" id="PR00205">
    <property type="entry name" value="CADHERIN"/>
</dbReference>
<evidence type="ECO:0000256" key="13">
    <source>
        <dbReference type="SAM" id="Phobius"/>
    </source>
</evidence>
<sequence length="846" mass="93484">MGLCILLLFISPVSCFSNFSQAKQLIYKIKEGLPTRTLIGAIGADLKLDFAVDPPLLFSLVLNMICEHYISLNNRTGELYTSHRQIDRETLCLQLSDGQDCFLALDVFILPQQYFQLIKIKILVEDINDNKPNFPIEEIHLFVPENAQLNSRFAVEQSAVDPDSNINGIQTYWLTNNYGIFTLDVEENGGGEMTPFLIVTGSLDREAMSVYTTSIIAEDGGSPPLSGTATLKIFITDVNDNCPKFTESQINITMYANFSIGTHIASLHAHDPDLGENGKITYVYSDRVPRSLRAIFNLDKVTGVIKLASKLDINTSKHYMLSVLAVGPGCISAVAKVSLHVISLVSAPPVVIPRYIAAEKDGIVSLKESEPPPSPIAFFTIKNTEQQEVDCHLEGDDSLDHEEIQEYKLTVVANNSLGVVIRTFVKVQVLDENDNTPVFEKSNVDLFIKENNSPNAFLTKLHANDKDSGDRGKVLYLLELDVPSVFTLDRVTGVLLASMSLDREEKEKYSFKVRAMDCGSPRRETFATVTVTVLDKNDNSPRFINKDFTFFIPENFPNLGEIGVLSVSDADSGRNGFVALSIVNGSDIFVIDTGKGVLRARTPLDREQQGTYYLWVEATDGGEPSLSTVTIVTIILLDVNDNAPVVLFPQSNQSYLLVLPTTLPGTSITEVYAVDKDTGMNAVIVYSIIKRKGGEPGSFDIDPKTGNITLKKTLNYRGLYSLLVKVSDHGQPDPLSSMVMVNFFVNETVTNESYVHSLLTKDAEMETEHILAKLMEAPIRNEGFPCLPVLIAAAAACLGLLLTVFSLAVWICSKKQEKKQMQVKKLEVEIPLKMNSDRKQMDTSEI</sequence>
<evidence type="ECO:0000256" key="8">
    <source>
        <dbReference type="ARBA" id="ARBA00022989"/>
    </source>
</evidence>
<dbReference type="Pfam" id="PF08266">
    <property type="entry name" value="Cadherin_2"/>
    <property type="match status" value="1"/>
</dbReference>
<keyword evidence="10" id="KW-0325">Glycoprotein</keyword>
<dbReference type="AlphaFoldDB" id="A0A3B3S8K6"/>
<evidence type="ECO:0000256" key="4">
    <source>
        <dbReference type="ARBA" id="ARBA00022729"/>
    </source>
</evidence>
<dbReference type="Ensembl" id="ENSPKIT00000007112.1">
    <property type="protein sequence ID" value="ENSPKIP00000026356.1"/>
    <property type="gene ID" value="ENSPKIG00000008879.1"/>
</dbReference>
<feature type="domain" description="Cadherin" evidence="15">
    <location>
        <begin position="544"/>
        <end position="646"/>
    </location>
</feature>
<feature type="domain" description="Cadherin" evidence="15">
    <location>
        <begin position="135"/>
        <end position="245"/>
    </location>
</feature>
<feature type="chain" id="PRO_5017272852" description="Protocadherin-20" evidence="14">
    <location>
        <begin position="16"/>
        <end position="846"/>
    </location>
</feature>
<comment type="subcellular location">
    <subcellularLocation>
        <location evidence="1">Cell membrane</location>
        <topology evidence="1">Single-pass type I membrane protein</topology>
    </subcellularLocation>
</comment>
<keyword evidence="7" id="KW-0130">Cell adhesion</keyword>
<feature type="domain" description="Cadherin" evidence="15">
    <location>
        <begin position="246"/>
        <end position="351"/>
    </location>
</feature>
<keyword evidence="8 13" id="KW-1133">Transmembrane helix</keyword>
<dbReference type="Pfam" id="PF00028">
    <property type="entry name" value="Cadherin"/>
    <property type="match status" value="5"/>
</dbReference>
<dbReference type="FunFam" id="2.60.40.60:FF:000007">
    <property type="entry name" value="Protocadherin alpha 2"/>
    <property type="match status" value="1"/>
</dbReference>
<dbReference type="InterPro" id="IPR013164">
    <property type="entry name" value="Cadherin_N"/>
</dbReference>
<evidence type="ECO:0000256" key="3">
    <source>
        <dbReference type="ARBA" id="ARBA00022692"/>
    </source>
</evidence>
<dbReference type="InterPro" id="IPR020894">
    <property type="entry name" value="Cadherin_CS"/>
</dbReference>
<evidence type="ECO:0000256" key="1">
    <source>
        <dbReference type="ARBA" id="ARBA00004251"/>
    </source>
</evidence>
<dbReference type="FunFam" id="2.60.40.60:FF:000020">
    <property type="entry name" value="Dachsous cadherin-related 1b"/>
    <property type="match status" value="1"/>
</dbReference>
<organism evidence="16 17">
    <name type="scientific">Paramormyrops kingsleyae</name>
    <dbReference type="NCBI Taxonomy" id="1676925"/>
    <lineage>
        <taxon>Eukaryota</taxon>
        <taxon>Metazoa</taxon>
        <taxon>Chordata</taxon>
        <taxon>Craniata</taxon>
        <taxon>Vertebrata</taxon>
        <taxon>Euteleostomi</taxon>
        <taxon>Actinopterygii</taxon>
        <taxon>Neopterygii</taxon>
        <taxon>Teleostei</taxon>
        <taxon>Osteoglossocephala</taxon>
        <taxon>Osteoglossomorpha</taxon>
        <taxon>Osteoglossiformes</taxon>
        <taxon>Mormyridae</taxon>
        <taxon>Paramormyrops</taxon>
    </lineage>
</organism>
<feature type="domain" description="Cadherin" evidence="15">
    <location>
        <begin position="21"/>
        <end position="134"/>
    </location>
</feature>
<feature type="domain" description="Cadherin" evidence="15">
    <location>
        <begin position="365"/>
        <end position="439"/>
    </location>
</feature>
<evidence type="ECO:0000256" key="5">
    <source>
        <dbReference type="ARBA" id="ARBA00022737"/>
    </source>
</evidence>
<dbReference type="PANTHER" id="PTHR24028:SF260">
    <property type="entry name" value="PROTOCADHERIN-20"/>
    <property type="match status" value="1"/>
</dbReference>
<dbReference type="GeneTree" id="ENSGT00940000156743"/>
<keyword evidence="2" id="KW-1003">Cell membrane</keyword>
<proteinExistence type="predicted"/>
<evidence type="ECO:0000313" key="16">
    <source>
        <dbReference type="Ensembl" id="ENSPKIP00000026356.1"/>
    </source>
</evidence>
<evidence type="ECO:0000256" key="14">
    <source>
        <dbReference type="SAM" id="SignalP"/>
    </source>
</evidence>
<dbReference type="SUPFAM" id="SSF49313">
    <property type="entry name" value="Cadherin-like"/>
    <property type="match status" value="6"/>
</dbReference>
<dbReference type="FunFam" id="2.60.40.60:FF:000002">
    <property type="entry name" value="Protocadherin alpha 2"/>
    <property type="match status" value="1"/>
</dbReference>
<protein>
    <recommendedName>
        <fullName evidence="11">Protocadherin-20</fullName>
    </recommendedName>
</protein>
<feature type="transmembrane region" description="Helical" evidence="13">
    <location>
        <begin position="789"/>
        <end position="812"/>
    </location>
</feature>
<accession>A0A3B3S8K6</accession>
<evidence type="ECO:0000256" key="11">
    <source>
        <dbReference type="ARBA" id="ARBA00072296"/>
    </source>
</evidence>
<evidence type="ECO:0000256" key="9">
    <source>
        <dbReference type="ARBA" id="ARBA00023136"/>
    </source>
</evidence>
<evidence type="ECO:0000256" key="10">
    <source>
        <dbReference type="ARBA" id="ARBA00023180"/>
    </source>
</evidence>
<name>A0A3B3S8K6_9TELE</name>
<dbReference type="GO" id="GO:0005886">
    <property type="term" value="C:plasma membrane"/>
    <property type="evidence" value="ECO:0007669"/>
    <property type="project" value="UniProtKB-SubCell"/>
</dbReference>
<dbReference type="STRING" id="1676925.ENSPKIP00000026356"/>
<dbReference type="GO" id="GO:0007156">
    <property type="term" value="P:homophilic cell adhesion via plasma membrane adhesion molecules"/>
    <property type="evidence" value="ECO:0007669"/>
    <property type="project" value="InterPro"/>
</dbReference>
<dbReference type="GO" id="GO:0009653">
    <property type="term" value="P:anatomical structure morphogenesis"/>
    <property type="evidence" value="ECO:0007669"/>
    <property type="project" value="UniProtKB-ARBA"/>
</dbReference>
<dbReference type="Proteomes" id="UP000261540">
    <property type="component" value="Unplaced"/>
</dbReference>
<feature type="domain" description="Cadherin" evidence="15">
    <location>
        <begin position="440"/>
        <end position="543"/>
    </location>
</feature>
<keyword evidence="6 12" id="KW-0106">Calcium</keyword>
<dbReference type="GO" id="GO:0005509">
    <property type="term" value="F:calcium ion binding"/>
    <property type="evidence" value="ECO:0007669"/>
    <property type="project" value="UniProtKB-UniRule"/>
</dbReference>